<sequence length="62" mass="7374">MSPQPLRSDVRRSWRADDTDLARLLWQQIDRLQPLRGRKCSAHRPENAAYFVRHRENVFVSA</sequence>
<dbReference type="Proteomes" id="UP000232453">
    <property type="component" value="Unassembled WGS sequence"/>
</dbReference>
<dbReference type="AlphaFoldDB" id="A0AA44ZMD2"/>
<name>A0AA44ZMD2_PSEA5</name>
<reference evidence="1 2" key="1">
    <citation type="submission" date="2017-11" db="EMBL/GenBank/DDBJ databases">
        <title>Sequencing the genomes of 1000 actinobacteria strains.</title>
        <authorList>
            <person name="Klenk H.-P."/>
        </authorList>
    </citation>
    <scope>NUCLEOTIDE SEQUENCE [LARGE SCALE GENOMIC DNA]</scope>
    <source>
        <strain evidence="1 2">DSM 44104</strain>
    </source>
</reference>
<accession>A0AA44ZMD2</accession>
<comment type="caution">
    <text evidence="1">The sequence shown here is derived from an EMBL/GenBank/DDBJ whole genome shotgun (WGS) entry which is preliminary data.</text>
</comment>
<protein>
    <submittedName>
        <fullName evidence="1">Uncharacterized protein</fullName>
    </submittedName>
</protein>
<evidence type="ECO:0000313" key="1">
    <source>
        <dbReference type="EMBL" id="PKB28748.1"/>
    </source>
</evidence>
<evidence type="ECO:0000313" key="2">
    <source>
        <dbReference type="Proteomes" id="UP000232453"/>
    </source>
</evidence>
<dbReference type="EMBL" id="PHUJ01000003">
    <property type="protein sequence ID" value="PKB28748.1"/>
    <property type="molecule type" value="Genomic_DNA"/>
</dbReference>
<organism evidence="1 2">
    <name type="scientific">Pseudonocardia alni</name>
    <name type="common">Amycolata alni</name>
    <dbReference type="NCBI Taxonomy" id="33907"/>
    <lineage>
        <taxon>Bacteria</taxon>
        <taxon>Bacillati</taxon>
        <taxon>Actinomycetota</taxon>
        <taxon>Actinomycetes</taxon>
        <taxon>Pseudonocardiales</taxon>
        <taxon>Pseudonocardiaceae</taxon>
        <taxon>Pseudonocardia</taxon>
    </lineage>
</organism>
<gene>
    <name evidence="1" type="ORF">ATL51_0370</name>
</gene>
<proteinExistence type="predicted"/>
<dbReference type="RefSeq" id="WP_073574115.1">
    <property type="nucleotide sequence ID" value="NZ_JBICSI010000005.1"/>
</dbReference>